<dbReference type="OrthoDB" id="429813at2759"/>
<evidence type="ECO:0000259" key="5">
    <source>
        <dbReference type="Pfam" id="PF07993"/>
    </source>
</evidence>
<dbReference type="InterPro" id="IPR036736">
    <property type="entry name" value="ACP-like_sf"/>
</dbReference>
<protein>
    <recommendedName>
        <fullName evidence="8">Carrier domain-containing protein</fullName>
    </recommendedName>
</protein>
<proteinExistence type="predicted"/>
<evidence type="ECO:0000256" key="2">
    <source>
        <dbReference type="ARBA" id="ARBA00022553"/>
    </source>
</evidence>
<name>A0A7C8IJ06_9PLEO</name>
<dbReference type="Proteomes" id="UP000481861">
    <property type="component" value="Unassembled WGS sequence"/>
</dbReference>
<keyword evidence="7" id="KW-1185">Reference proteome</keyword>
<dbReference type="InterPro" id="IPR051414">
    <property type="entry name" value="Adenylate-forming_Reductase"/>
</dbReference>
<evidence type="ECO:0000313" key="6">
    <source>
        <dbReference type="EMBL" id="KAF2875490.1"/>
    </source>
</evidence>
<dbReference type="PANTHER" id="PTHR43439:SF2">
    <property type="entry name" value="ENZYME, PUTATIVE (JCVI)-RELATED"/>
    <property type="match status" value="1"/>
</dbReference>
<dbReference type="InterPro" id="IPR036291">
    <property type="entry name" value="NAD(P)-bd_dom_sf"/>
</dbReference>
<dbReference type="Pfam" id="PF00501">
    <property type="entry name" value="AMP-binding"/>
    <property type="match status" value="1"/>
</dbReference>
<comment type="caution">
    <text evidence="6">The sequence shown here is derived from an EMBL/GenBank/DDBJ whole genome shotgun (WGS) entry which is preliminary data.</text>
</comment>
<dbReference type="EMBL" id="JAADJZ010000004">
    <property type="protein sequence ID" value="KAF2875490.1"/>
    <property type="molecule type" value="Genomic_DNA"/>
</dbReference>
<dbReference type="PANTHER" id="PTHR43439">
    <property type="entry name" value="PHENYLACETATE-COENZYME A LIGASE"/>
    <property type="match status" value="1"/>
</dbReference>
<evidence type="ECO:0000256" key="1">
    <source>
        <dbReference type="ARBA" id="ARBA00022450"/>
    </source>
</evidence>
<evidence type="ECO:0008006" key="8">
    <source>
        <dbReference type="Google" id="ProtNLM"/>
    </source>
</evidence>
<dbReference type="InterPro" id="IPR013120">
    <property type="entry name" value="FAR_NAD-bd"/>
</dbReference>
<dbReference type="Pfam" id="PF00550">
    <property type="entry name" value="PP-binding"/>
    <property type="match status" value="1"/>
</dbReference>
<reference evidence="6 7" key="1">
    <citation type="submission" date="2020-01" db="EMBL/GenBank/DDBJ databases">
        <authorList>
            <consortium name="DOE Joint Genome Institute"/>
            <person name="Haridas S."/>
            <person name="Albert R."/>
            <person name="Binder M."/>
            <person name="Bloem J."/>
            <person name="Labutti K."/>
            <person name="Salamov A."/>
            <person name="Andreopoulos B."/>
            <person name="Baker S.E."/>
            <person name="Barry K."/>
            <person name="Bills G."/>
            <person name="Bluhm B.H."/>
            <person name="Cannon C."/>
            <person name="Castanera R."/>
            <person name="Culley D.E."/>
            <person name="Daum C."/>
            <person name="Ezra D."/>
            <person name="Gonzalez J.B."/>
            <person name="Henrissat B."/>
            <person name="Kuo A."/>
            <person name="Liang C."/>
            <person name="Lipzen A."/>
            <person name="Lutzoni F."/>
            <person name="Magnuson J."/>
            <person name="Mondo S."/>
            <person name="Nolan M."/>
            <person name="Ohm R."/>
            <person name="Pangilinan J."/>
            <person name="Park H.-J.H."/>
            <person name="Ramirez L."/>
            <person name="Alfaro M."/>
            <person name="Sun H."/>
            <person name="Tritt A."/>
            <person name="Yoshinaga Y."/>
            <person name="Zwiers L.-H.L."/>
            <person name="Turgeon B.G."/>
            <person name="Goodwin S.B."/>
            <person name="Spatafora J.W."/>
            <person name="Crous P.W."/>
            <person name="Grigoriev I.V."/>
        </authorList>
    </citation>
    <scope>NUCLEOTIDE SEQUENCE [LARGE SCALE GENOMIC DNA]</scope>
    <source>
        <strain evidence="6 7">CBS 611.86</strain>
    </source>
</reference>
<feature type="domain" description="AMP-dependent synthetase/ligase" evidence="3">
    <location>
        <begin position="40"/>
        <end position="339"/>
    </location>
</feature>
<dbReference type="Gene3D" id="3.40.50.12780">
    <property type="entry name" value="N-terminal domain of ligase-like"/>
    <property type="match status" value="1"/>
</dbReference>
<dbReference type="Gene3D" id="3.40.50.720">
    <property type="entry name" value="NAD(P)-binding Rossmann-like Domain"/>
    <property type="match status" value="1"/>
</dbReference>
<evidence type="ECO:0000259" key="4">
    <source>
        <dbReference type="Pfam" id="PF00550"/>
    </source>
</evidence>
<dbReference type="Pfam" id="PF07993">
    <property type="entry name" value="NAD_binding_4"/>
    <property type="match status" value="1"/>
</dbReference>
<accession>A0A7C8IJ06</accession>
<evidence type="ECO:0000313" key="7">
    <source>
        <dbReference type="Proteomes" id="UP000481861"/>
    </source>
</evidence>
<keyword evidence="2" id="KW-0597">Phosphoprotein</keyword>
<dbReference type="SUPFAM" id="SSF47336">
    <property type="entry name" value="ACP-like"/>
    <property type="match status" value="1"/>
</dbReference>
<feature type="domain" description="Carrier" evidence="4">
    <location>
        <begin position="551"/>
        <end position="617"/>
    </location>
</feature>
<organism evidence="6 7">
    <name type="scientific">Massariosphaeria phaeospora</name>
    <dbReference type="NCBI Taxonomy" id="100035"/>
    <lineage>
        <taxon>Eukaryota</taxon>
        <taxon>Fungi</taxon>
        <taxon>Dikarya</taxon>
        <taxon>Ascomycota</taxon>
        <taxon>Pezizomycotina</taxon>
        <taxon>Dothideomycetes</taxon>
        <taxon>Pleosporomycetidae</taxon>
        <taxon>Pleosporales</taxon>
        <taxon>Pleosporales incertae sedis</taxon>
        <taxon>Massariosphaeria</taxon>
    </lineage>
</organism>
<evidence type="ECO:0000259" key="3">
    <source>
        <dbReference type="Pfam" id="PF00501"/>
    </source>
</evidence>
<feature type="domain" description="Thioester reductase (TE)" evidence="5">
    <location>
        <begin position="668"/>
        <end position="908"/>
    </location>
</feature>
<gene>
    <name evidence="6" type="ORF">BDV95DRAFT_561998</name>
</gene>
<sequence>MAIGHRLLPALVDEIAQSDPSRIFYSVPKSKDLSHGFRDIDARTFARAVNRCSWYLEEKLGRGHGFPTLAYMGPQDVVYAILILACVKTGYKLLLTSPRNTIEAHVSLLEKTECATFLLPPNYPLPAVKQILAARQMHVLEIPTMEHWLEDGPVETYAYTKTFTEARLEPFVVLHTSGSTGMPKPIVENHGTVSIVDAFTALPSLGEKPTYPAMCAGKRVYLTFPLFHCAGMSMILPACIYNGFTVVLGPFPPSAEVANAVHVYGNVQYTCLAPTTLVDLTKDPAHLNNLGRLENVAYGGGPLPQAVGDQIISKTRLVSCLGSTECGIFPICLCDLEDWAYMSFSPVAGLEYRPVSENQYEQVVVRRPELEQYQGIFATFPELTEWPMKDLYSKHPTKANVWIFRGRTDDIIVFSTGEKLNPLEMQCVICANPAVNAALVTGLGRFQASLLVEAAEPPRNEDEKEKLLNAIWPSVEAANKISPSHGRIHRDMIAFTTEDKPMLRAGKGTVQRTMTIDLYSSELDALYKVNEAPSTKPASVGSKGDTSDVVNRIIAASTDIEISSLDPTADLFGQGLDSLQVALITKRINEYLSEQGKPQSMEARMLYSNPSIATITAVVSSLIGDQSLTESVDAAQNMLNLYEHHASSLPISARPAQPKSSGDFVVLLTGSTGSLGSYILDVLISDSQVSRIYCLNRGPGSLERQQKSQASKCLQPPLRNKVECLDADTSKPYFGLPVSKYKALLNEVSNVIHNAWQVDFNMAISSFSPQITAVSRFVDFSAHSKFGARLFFISSISTVMNWRSVAGCSDGVPEQIFEDWKVPEAIGYGQSKFVAERLLDTAAREAGVPAVVCRVGQIAGPTTAAGMWPKQEWLPSLIKSSKHLGRLPASLGSVDTVDWIPVDILARSVVELATSSTPEEAGATVYHAVNPQRTSWKELLPVFAHCLQTDKEIQIVPFAEWAHALRESASTTEDINENPAIKLLDFFAGVASKAEGEATILETRKTVCVSSSLAGLEAVQEEWVENWMKQWAF</sequence>
<dbReference type="InterPro" id="IPR009081">
    <property type="entry name" value="PP-bd_ACP"/>
</dbReference>
<dbReference type="SUPFAM" id="SSF56801">
    <property type="entry name" value="Acetyl-CoA synthetase-like"/>
    <property type="match status" value="1"/>
</dbReference>
<dbReference type="PROSITE" id="PS00455">
    <property type="entry name" value="AMP_BINDING"/>
    <property type="match status" value="1"/>
</dbReference>
<dbReference type="AlphaFoldDB" id="A0A7C8IJ06"/>
<dbReference type="InterPro" id="IPR020845">
    <property type="entry name" value="AMP-binding_CS"/>
</dbReference>
<dbReference type="Pfam" id="PF23562">
    <property type="entry name" value="AMP-binding_C_3"/>
    <property type="match status" value="1"/>
</dbReference>
<dbReference type="SUPFAM" id="SSF51735">
    <property type="entry name" value="NAD(P)-binding Rossmann-fold domains"/>
    <property type="match status" value="1"/>
</dbReference>
<keyword evidence="1" id="KW-0596">Phosphopantetheine</keyword>
<dbReference type="InterPro" id="IPR000873">
    <property type="entry name" value="AMP-dep_synth/lig_dom"/>
</dbReference>
<dbReference type="InterPro" id="IPR042099">
    <property type="entry name" value="ANL_N_sf"/>
</dbReference>